<gene>
    <name evidence="7" type="ORF">D1Z90_16315</name>
</gene>
<reference evidence="7 8" key="1">
    <citation type="submission" date="2018-09" db="EMBL/GenBank/DDBJ databases">
        <authorList>
            <person name="Wang F."/>
        </authorList>
    </citation>
    <scope>NUCLEOTIDE SEQUENCE [LARGE SCALE GENOMIC DNA]</scope>
    <source>
        <strain evidence="7 8">PLHSC7-2</strain>
    </source>
</reference>
<dbReference type="GO" id="GO:0016020">
    <property type="term" value="C:membrane"/>
    <property type="evidence" value="ECO:0007669"/>
    <property type="project" value="UniProtKB-SubCell"/>
</dbReference>
<reference evidence="7 8" key="2">
    <citation type="submission" date="2019-01" db="EMBL/GenBank/DDBJ databases">
        <title>Motilimonas pumilus sp. nov., isolated from the gut of sea cucumber (Apostichopus japonicus).</title>
        <authorList>
            <person name="Wang F.-Q."/>
            <person name="Ren L.-H."/>
            <person name="Lin Y.-W."/>
            <person name="Sun G.-H."/>
            <person name="Du Z.-J."/>
            <person name="Zhao J.-X."/>
            <person name="Liu X.-J."/>
            <person name="Liu L.-J."/>
        </authorList>
    </citation>
    <scope>NUCLEOTIDE SEQUENCE [LARGE SCALE GENOMIC DNA]</scope>
    <source>
        <strain evidence="7 8">PLHSC7-2</strain>
    </source>
</reference>
<dbReference type="EMBL" id="QZCH01000025">
    <property type="protein sequence ID" value="RJG40318.1"/>
    <property type="molecule type" value="Genomic_DNA"/>
</dbReference>
<evidence type="ECO:0000313" key="7">
    <source>
        <dbReference type="EMBL" id="RJG40318.1"/>
    </source>
</evidence>
<dbReference type="PANTHER" id="PTHR22911:SF6">
    <property type="entry name" value="SOLUTE CARRIER FAMILY 35 MEMBER G1"/>
    <property type="match status" value="1"/>
</dbReference>
<feature type="transmembrane region" description="Helical" evidence="5">
    <location>
        <begin position="112"/>
        <end position="131"/>
    </location>
</feature>
<feature type="transmembrane region" description="Helical" evidence="5">
    <location>
        <begin position="168"/>
        <end position="190"/>
    </location>
</feature>
<keyword evidence="2 5" id="KW-0812">Transmembrane</keyword>
<dbReference type="InterPro" id="IPR000620">
    <property type="entry name" value="EamA_dom"/>
</dbReference>
<protein>
    <submittedName>
        <fullName evidence="7">EamA family transporter</fullName>
    </submittedName>
</protein>
<evidence type="ECO:0000256" key="3">
    <source>
        <dbReference type="ARBA" id="ARBA00022989"/>
    </source>
</evidence>
<comment type="caution">
    <text evidence="7">The sequence shown here is derived from an EMBL/GenBank/DDBJ whole genome shotgun (WGS) entry which is preliminary data.</text>
</comment>
<dbReference type="InterPro" id="IPR037185">
    <property type="entry name" value="EmrE-like"/>
</dbReference>
<evidence type="ECO:0000259" key="6">
    <source>
        <dbReference type="Pfam" id="PF00892"/>
    </source>
</evidence>
<feature type="transmembrane region" description="Helical" evidence="5">
    <location>
        <begin position="137"/>
        <end position="156"/>
    </location>
</feature>
<feature type="transmembrane region" description="Helical" evidence="5">
    <location>
        <begin position="65"/>
        <end position="81"/>
    </location>
</feature>
<feature type="transmembrane region" description="Helical" evidence="5">
    <location>
        <begin position="250"/>
        <end position="269"/>
    </location>
</feature>
<dbReference type="SUPFAM" id="SSF103481">
    <property type="entry name" value="Multidrug resistance efflux transporter EmrE"/>
    <property type="match status" value="2"/>
</dbReference>
<feature type="transmembrane region" description="Helical" evidence="5">
    <location>
        <begin position="196"/>
        <end position="213"/>
    </location>
</feature>
<feature type="domain" description="EamA" evidence="6">
    <location>
        <begin position="139"/>
        <end position="262"/>
    </location>
</feature>
<dbReference type="AlphaFoldDB" id="A0A418YBG1"/>
<sequence length="274" mass="30179">MFGTLFSFCAMAVAARELSGDIHTLQMLLVRSLIGLSVIGGIIVCRRQFTLLKTQRIGLHATRNVFHFSGQYGWFVGIGLLPLAEVFALEFTVPVWTALIAAIFLAEPLTKVKTFAIVLSLIGVAIILQPGREMIDSASFIVLAAALCYAIAYTNSKALSVTEQPLTILFYMCLLQLPLALVLGASVWAWPTFEQWLWLMLIAFTALTAHYCLTKAMQLEEVSKVVTMDFMRLPLVALLGVLLYQEPFEISLIIGALLILVANITNMKAAPKPR</sequence>
<dbReference type="Pfam" id="PF00892">
    <property type="entry name" value="EamA"/>
    <property type="match status" value="2"/>
</dbReference>
<keyword evidence="8" id="KW-1185">Reference proteome</keyword>
<evidence type="ECO:0000313" key="8">
    <source>
        <dbReference type="Proteomes" id="UP000283255"/>
    </source>
</evidence>
<organism evidence="7 8">
    <name type="scientific">Motilimonas pumila</name>
    <dbReference type="NCBI Taxonomy" id="2303987"/>
    <lineage>
        <taxon>Bacteria</taxon>
        <taxon>Pseudomonadati</taxon>
        <taxon>Pseudomonadota</taxon>
        <taxon>Gammaproteobacteria</taxon>
        <taxon>Alteromonadales</taxon>
        <taxon>Alteromonadales genera incertae sedis</taxon>
        <taxon>Motilimonas</taxon>
    </lineage>
</organism>
<keyword evidence="3 5" id="KW-1133">Transmembrane helix</keyword>
<name>A0A418YBG1_9GAMM</name>
<proteinExistence type="predicted"/>
<evidence type="ECO:0000256" key="2">
    <source>
        <dbReference type="ARBA" id="ARBA00022692"/>
    </source>
</evidence>
<dbReference type="PANTHER" id="PTHR22911">
    <property type="entry name" value="ACYL-MALONYL CONDENSING ENZYME-RELATED"/>
    <property type="match status" value="1"/>
</dbReference>
<evidence type="ECO:0000256" key="4">
    <source>
        <dbReference type="ARBA" id="ARBA00023136"/>
    </source>
</evidence>
<evidence type="ECO:0000256" key="5">
    <source>
        <dbReference type="SAM" id="Phobius"/>
    </source>
</evidence>
<comment type="subcellular location">
    <subcellularLocation>
        <location evidence="1">Membrane</location>
        <topology evidence="1">Multi-pass membrane protein</topology>
    </subcellularLocation>
</comment>
<dbReference type="OrthoDB" id="148351at2"/>
<accession>A0A418YBG1</accession>
<dbReference type="Proteomes" id="UP000283255">
    <property type="component" value="Unassembled WGS sequence"/>
</dbReference>
<keyword evidence="4 5" id="KW-0472">Membrane</keyword>
<feature type="domain" description="EamA" evidence="6">
    <location>
        <begin position="2"/>
        <end position="128"/>
    </location>
</feature>
<evidence type="ECO:0000256" key="1">
    <source>
        <dbReference type="ARBA" id="ARBA00004141"/>
    </source>
</evidence>
<feature type="transmembrane region" description="Helical" evidence="5">
    <location>
        <begin position="25"/>
        <end position="45"/>
    </location>
</feature>